<dbReference type="EC" id="3.6.1.15" evidence="13"/>
<feature type="transmembrane region" description="Helical" evidence="10">
    <location>
        <begin position="219"/>
        <end position="245"/>
    </location>
</feature>
<dbReference type="SUPFAM" id="SSF90123">
    <property type="entry name" value="ABC transporter transmembrane region"/>
    <property type="match status" value="1"/>
</dbReference>
<dbReference type="NCBIfam" id="TIGR02857">
    <property type="entry name" value="CydD"/>
    <property type="match status" value="1"/>
</dbReference>
<keyword evidence="7 13" id="KW-0067">ATP-binding</keyword>
<feature type="domain" description="ABC transmembrane type-1" evidence="12">
    <location>
        <begin position="1"/>
        <end position="289"/>
    </location>
</feature>
<dbReference type="InterPro" id="IPR027417">
    <property type="entry name" value="P-loop_NTPase"/>
</dbReference>
<dbReference type="InterPro" id="IPR003593">
    <property type="entry name" value="AAA+_ATPase"/>
</dbReference>
<dbReference type="PANTHER" id="PTHR24221:SF261">
    <property type="entry name" value="GLUTATHIONE_L-CYSTEINE TRANSPORT SYSTEM ATP-BINDING_PERMEASE PROTEIN CYDD"/>
    <property type="match status" value="1"/>
</dbReference>
<reference evidence="13 14" key="1">
    <citation type="submission" date="2016-04" db="EMBL/GenBank/DDBJ databases">
        <title>ATOL: Assembling a taxonomically balanced genome-scale reconstruction of the evolutionary history of the Enterobacteriaceae.</title>
        <authorList>
            <person name="Plunkett G.III."/>
            <person name="Neeno-Eckwall E.C."/>
            <person name="Glasner J.D."/>
            <person name="Perna N.T."/>
        </authorList>
    </citation>
    <scope>NUCLEOTIDE SEQUENCE [LARGE SCALE GENOMIC DNA]</scope>
    <source>
        <strain evidence="13 14">ATCC 19692</strain>
    </source>
</reference>
<evidence type="ECO:0000256" key="2">
    <source>
        <dbReference type="ARBA" id="ARBA00022448"/>
    </source>
</evidence>
<dbReference type="GO" id="GO:0042883">
    <property type="term" value="P:cysteine transport"/>
    <property type="evidence" value="ECO:0007669"/>
    <property type="project" value="InterPro"/>
</dbReference>
<dbReference type="InterPro" id="IPR011527">
    <property type="entry name" value="ABC1_TM_dom"/>
</dbReference>
<dbReference type="PATRIC" id="fig|1354337.4.peg.2847"/>
<evidence type="ECO:0000259" key="12">
    <source>
        <dbReference type="PROSITE" id="PS50929"/>
    </source>
</evidence>
<comment type="subcellular location">
    <subcellularLocation>
        <location evidence="1">Cell inner membrane</location>
        <topology evidence="1">Multi-pass membrane protein</topology>
    </subcellularLocation>
</comment>
<keyword evidence="2" id="KW-0813">Transport</keyword>
<evidence type="ECO:0000313" key="13">
    <source>
        <dbReference type="EMBL" id="OAT23413.1"/>
    </source>
</evidence>
<organism evidence="13 14">
    <name type="scientific">Proteus myxofaciens ATCC 19692</name>
    <dbReference type="NCBI Taxonomy" id="1354337"/>
    <lineage>
        <taxon>Bacteria</taxon>
        <taxon>Pseudomonadati</taxon>
        <taxon>Pseudomonadota</taxon>
        <taxon>Gammaproteobacteria</taxon>
        <taxon>Enterobacterales</taxon>
        <taxon>Morganellaceae</taxon>
        <taxon>Proteus</taxon>
    </lineage>
</organism>
<protein>
    <submittedName>
        <fullName evidence="13">CydD family ATP-binding transport protein</fullName>
        <ecNumber evidence="13">3.6.1.15</ecNumber>
        <ecNumber evidence="13">3.6.1.3</ecNumber>
    </submittedName>
</protein>
<evidence type="ECO:0000256" key="10">
    <source>
        <dbReference type="SAM" id="Phobius"/>
    </source>
</evidence>
<dbReference type="SUPFAM" id="SSF52540">
    <property type="entry name" value="P-loop containing nucleoside triphosphate hydrolases"/>
    <property type="match status" value="1"/>
</dbReference>
<dbReference type="GO" id="GO:0016887">
    <property type="term" value="F:ATP hydrolysis activity"/>
    <property type="evidence" value="ECO:0007669"/>
    <property type="project" value="InterPro"/>
</dbReference>
<dbReference type="EC" id="3.6.1.3" evidence="13"/>
<evidence type="ECO:0000256" key="8">
    <source>
        <dbReference type="ARBA" id="ARBA00022989"/>
    </source>
</evidence>
<evidence type="ECO:0000256" key="4">
    <source>
        <dbReference type="ARBA" id="ARBA00022519"/>
    </source>
</evidence>
<feature type="transmembrane region" description="Helical" evidence="10">
    <location>
        <begin position="117"/>
        <end position="134"/>
    </location>
</feature>
<dbReference type="Proteomes" id="UP000094023">
    <property type="component" value="Unassembled WGS sequence"/>
</dbReference>
<keyword evidence="14" id="KW-1185">Reference proteome</keyword>
<dbReference type="STRING" id="1354337.M983_2777"/>
<evidence type="ECO:0000259" key="11">
    <source>
        <dbReference type="PROSITE" id="PS50893"/>
    </source>
</evidence>
<keyword evidence="8 10" id="KW-1133">Transmembrane helix</keyword>
<dbReference type="PROSITE" id="PS50929">
    <property type="entry name" value="ABC_TM1F"/>
    <property type="match status" value="1"/>
</dbReference>
<dbReference type="InterPro" id="IPR014216">
    <property type="entry name" value="ABC_transptr_CydD"/>
</dbReference>
<dbReference type="PROSITE" id="PS50893">
    <property type="entry name" value="ABC_TRANSPORTER_2"/>
    <property type="match status" value="1"/>
</dbReference>
<dbReference type="Pfam" id="PF00005">
    <property type="entry name" value="ABC_tran"/>
    <property type="match status" value="1"/>
</dbReference>
<keyword evidence="5 10" id="KW-0812">Transmembrane</keyword>
<accession>A0A198FEV3</accession>
<evidence type="ECO:0000256" key="6">
    <source>
        <dbReference type="ARBA" id="ARBA00022741"/>
    </source>
</evidence>
<evidence type="ECO:0000313" key="14">
    <source>
        <dbReference type="Proteomes" id="UP000094023"/>
    </source>
</evidence>
<dbReference type="GO" id="GO:0005886">
    <property type="term" value="C:plasma membrane"/>
    <property type="evidence" value="ECO:0007669"/>
    <property type="project" value="UniProtKB-SubCell"/>
</dbReference>
<evidence type="ECO:0000256" key="3">
    <source>
        <dbReference type="ARBA" id="ARBA00022475"/>
    </source>
</evidence>
<dbReference type="GO" id="GO:0034040">
    <property type="term" value="F:ATPase-coupled lipid transmembrane transporter activity"/>
    <property type="evidence" value="ECO:0007669"/>
    <property type="project" value="TreeGrafter"/>
</dbReference>
<evidence type="ECO:0000256" key="7">
    <source>
        <dbReference type="ARBA" id="ARBA00022840"/>
    </source>
</evidence>
<dbReference type="PANTHER" id="PTHR24221">
    <property type="entry name" value="ATP-BINDING CASSETTE SUB-FAMILY B"/>
    <property type="match status" value="1"/>
</dbReference>
<keyword evidence="4" id="KW-0997">Cell inner membrane</keyword>
<name>A0A198FEV3_9GAMM</name>
<dbReference type="InterPro" id="IPR003439">
    <property type="entry name" value="ABC_transporter-like_ATP-bd"/>
</dbReference>
<keyword evidence="13" id="KW-0378">Hydrolase</keyword>
<evidence type="ECO:0000256" key="5">
    <source>
        <dbReference type="ARBA" id="ARBA00022692"/>
    </source>
</evidence>
<dbReference type="Pfam" id="PF00664">
    <property type="entry name" value="ABC_membrane"/>
    <property type="match status" value="1"/>
</dbReference>
<dbReference type="GO" id="GO:0005524">
    <property type="term" value="F:ATP binding"/>
    <property type="evidence" value="ECO:0007669"/>
    <property type="project" value="UniProtKB-KW"/>
</dbReference>
<feature type="transmembrane region" description="Helical" evidence="10">
    <location>
        <begin position="140"/>
        <end position="161"/>
    </location>
</feature>
<dbReference type="Gene3D" id="3.40.50.300">
    <property type="entry name" value="P-loop containing nucleotide triphosphate hydrolases"/>
    <property type="match status" value="1"/>
</dbReference>
<keyword evidence="9 10" id="KW-0472">Membrane</keyword>
<dbReference type="NCBIfam" id="NF008379">
    <property type="entry name" value="PRK11174.1"/>
    <property type="match status" value="1"/>
</dbReference>
<comment type="caution">
    <text evidence="13">The sequence shown here is derived from an EMBL/GenBank/DDBJ whole genome shotgun (WGS) entry which is preliminary data.</text>
</comment>
<dbReference type="FunFam" id="1.20.1560.10:FF:000039">
    <property type="entry name" value="Cysteine/glutathione ABC transporter permease/ATP-binding protein CydD"/>
    <property type="match status" value="1"/>
</dbReference>
<gene>
    <name evidence="13" type="ORF">M983_2777</name>
</gene>
<dbReference type="CDD" id="cd18584">
    <property type="entry name" value="ABC_6TM_AarD_CydD"/>
    <property type="match status" value="1"/>
</dbReference>
<keyword evidence="6" id="KW-0547">Nucleotide-binding</keyword>
<dbReference type="GO" id="GO:0140359">
    <property type="term" value="F:ABC-type transporter activity"/>
    <property type="evidence" value="ECO:0007669"/>
    <property type="project" value="InterPro"/>
</dbReference>
<sequence>MILGVVSGLLIIAQAWLLAILLQAFIMDSLSRDTHIPTFLTLIAIFLLRAIVMAIRERVGYRCGMAVRQQIRKVVLDRLEDLGPVWVKGKPAGSWATIILEQIEDMQDYYARYLPQMYLASIVPILILIAIVPINWAAGLILFITAPLIPIFMALVGLGAADANRRNFLALSRLSGNFLDRLRGLDTLRLFHRGDAEVSQITEATEDFRKRTMEVLRMAFLSSGVLEFFTAVSIAVVAVYFGFSYLGELNFGSYGLGVTLFAGFLALILAPEFFQPLRDLGTYYHAKAQAVGAAESLVEFLDAKGEKPQYAGNKTLDSDSAIEITAHELEILSHQGVKLAGPLNFTINPNQRIAIVGQSGAGKSSLLNVLLGFLPYRGSLKINGIELTELAPEQWRKCVSWVGQNPNLPEQTLLDNIRLSQPDASDAQIHLAIEKAYVNEFVDSLPDGLNTVIGDSAARLSVGQAQRVAVARALLSPCQFLLLDEPAASLDSHSEQRVMTALNEASLQQTTLLVTHLLEETIDYSEIWVMEKGKIIETGNYETLSHQQGAFARLLAHRKEEL</sequence>
<evidence type="ECO:0000256" key="1">
    <source>
        <dbReference type="ARBA" id="ARBA00004429"/>
    </source>
</evidence>
<dbReference type="EMBL" id="LXEN01000139">
    <property type="protein sequence ID" value="OAT23413.1"/>
    <property type="molecule type" value="Genomic_DNA"/>
</dbReference>
<feature type="transmembrane region" description="Helical" evidence="10">
    <location>
        <begin position="251"/>
        <end position="270"/>
    </location>
</feature>
<dbReference type="PROSITE" id="PS00211">
    <property type="entry name" value="ABC_TRANSPORTER_1"/>
    <property type="match status" value="1"/>
</dbReference>
<dbReference type="Gene3D" id="1.20.1560.10">
    <property type="entry name" value="ABC transporter type 1, transmembrane domain"/>
    <property type="match status" value="1"/>
</dbReference>
<dbReference type="AlphaFoldDB" id="A0A198FEV3"/>
<feature type="transmembrane region" description="Helical" evidence="10">
    <location>
        <begin position="34"/>
        <end position="55"/>
    </location>
</feature>
<dbReference type="InterPro" id="IPR036640">
    <property type="entry name" value="ABC1_TM_sf"/>
</dbReference>
<dbReference type="SMART" id="SM00382">
    <property type="entry name" value="AAA"/>
    <property type="match status" value="1"/>
</dbReference>
<keyword evidence="3" id="KW-1003">Cell membrane</keyword>
<dbReference type="InterPro" id="IPR039421">
    <property type="entry name" value="Type_1_exporter"/>
</dbReference>
<proteinExistence type="predicted"/>
<dbReference type="InterPro" id="IPR017871">
    <property type="entry name" value="ABC_transporter-like_CS"/>
</dbReference>
<evidence type="ECO:0000256" key="9">
    <source>
        <dbReference type="ARBA" id="ARBA00023136"/>
    </source>
</evidence>
<feature type="domain" description="ABC transporter" evidence="11">
    <location>
        <begin position="324"/>
        <end position="557"/>
    </location>
</feature>